<proteinExistence type="inferred from homology"/>
<keyword evidence="8 9" id="KW-0066">ATP synthesis</keyword>
<keyword evidence="5 9" id="KW-0406">Ion transport</keyword>
<organism evidence="10 11">
    <name type="scientific">Polysphondylium violaceum</name>
    <dbReference type="NCBI Taxonomy" id="133409"/>
    <lineage>
        <taxon>Eukaryota</taxon>
        <taxon>Amoebozoa</taxon>
        <taxon>Evosea</taxon>
        <taxon>Eumycetozoa</taxon>
        <taxon>Dictyostelia</taxon>
        <taxon>Dictyosteliales</taxon>
        <taxon>Dictyosteliaceae</taxon>
        <taxon>Polysphondylium</taxon>
    </lineage>
</organism>
<sequence length="313" mass="34452">MNTTVKASSKLFVGLTNQNQVRGMATLKDLKVRLGTVQTISKLTKTLHMVASSKLRSAEKKAEELGAFNVGPSKLLSEIKSNEALDQLEQGTTFAEDRSNKQLVIAITTDTGMCGPVNHQVVKACKALLSKDTEDKMIASTTGLKGTAPLATDYPKKLLFGGRDFGKQDYSFPETLLFLNEIIAKIPNFDNAVIVYNKFKNALSYSVDALFIPGFNLMEQHRDKFYTYQTTEDRAATMKDLSEFYLASAFWASLYQNRASEMAGRMVSMDNASKNGESISQGLSLQYNRARQAMITSELIEITSGAAAIEDSN</sequence>
<evidence type="ECO:0000256" key="4">
    <source>
        <dbReference type="ARBA" id="ARBA00022781"/>
    </source>
</evidence>
<dbReference type="CDD" id="cd12151">
    <property type="entry name" value="F1-ATPase_gamma"/>
    <property type="match status" value="1"/>
</dbReference>
<accession>A0A8J4V108</accession>
<evidence type="ECO:0000256" key="9">
    <source>
        <dbReference type="RuleBase" id="RU004001"/>
    </source>
</evidence>
<protein>
    <recommendedName>
        <fullName evidence="9">ATP synthase subunit gamma</fullName>
    </recommendedName>
</protein>
<evidence type="ECO:0000256" key="8">
    <source>
        <dbReference type="ARBA" id="ARBA00023310"/>
    </source>
</evidence>
<dbReference type="Pfam" id="PF00231">
    <property type="entry name" value="ATP-synt"/>
    <property type="match status" value="1"/>
</dbReference>
<evidence type="ECO:0000313" key="11">
    <source>
        <dbReference type="Proteomes" id="UP000695562"/>
    </source>
</evidence>
<dbReference type="Gene3D" id="1.10.287.80">
    <property type="entry name" value="ATP synthase, gamma subunit, helix hairpin domain"/>
    <property type="match status" value="1"/>
</dbReference>
<evidence type="ECO:0000256" key="6">
    <source>
        <dbReference type="ARBA" id="ARBA00023136"/>
    </source>
</evidence>
<keyword evidence="4 9" id="KW-0375">Hydrogen ion transport</keyword>
<keyword evidence="6" id="KW-0472">Membrane</keyword>
<dbReference type="InterPro" id="IPR000131">
    <property type="entry name" value="ATP_synth_F1_gsu"/>
</dbReference>
<evidence type="ECO:0000313" key="10">
    <source>
        <dbReference type="EMBL" id="KAF2075118.1"/>
    </source>
</evidence>
<dbReference type="Proteomes" id="UP000695562">
    <property type="component" value="Unassembled WGS sequence"/>
</dbReference>
<keyword evidence="7 9" id="KW-0139">CF(1)</keyword>
<dbReference type="SUPFAM" id="SSF52943">
    <property type="entry name" value="ATP synthase (F1-ATPase), gamma subunit"/>
    <property type="match status" value="1"/>
</dbReference>
<keyword evidence="11" id="KW-1185">Reference proteome</keyword>
<comment type="caution">
    <text evidence="10">The sequence shown here is derived from an EMBL/GenBank/DDBJ whole genome shotgun (WGS) entry which is preliminary data.</text>
</comment>
<dbReference type="InterPro" id="IPR023632">
    <property type="entry name" value="ATP_synth_F1_gsu_CS"/>
</dbReference>
<dbReference type="AlphaFoldDB" id="A0A8J4V108"/>
<dbReference type="GO" id="GO:0046933">
    <property type="term" value="F:proton-transporting ATP synthase activity, rotational mechanism"/>
    <property type="evidence" value="ECO:0007669"/>
    <property type="project" value="InterPro"/>
</dbReference>
<name>A0A8J4V108_9MYCE</name>
<dbReference type="InterPro" id="IPR035968">
    <property type="entry name" value="ATP_synth_F1_ATPase_gsu"/>
</dbReference>
<evidence type="ECO:0000256" key="5">
    <source>
        <dbReference type="ARBA" id="ARBA00023065"/>
    </source>
</evidence>
<evidence type="ECO:0000256" key="7">
    <source>
        <dbReference type="ARBA" id="ARBA00023196"/>
    </source>
</evidence>
<dbReference type="OrthoDB" id="239812at2759"/>
<dbReference type="Gene3D" id="3.40.1380.10">
    <property type="match status" value="1"/>
</dbReference>
<dbReference type="PROSITE" id="PS00153">
    <property type="entry name" value="ATPASE_GAMMA"/>
    <property type="match status" value="1"/>
</dbReference>
<dbReference type="PANTHER" id="PTHR11693:SF22">
    <property type="entry name" value="ATP SYNTHASE SUBUNIT GAMMA, MITOCHONDRIAL"/>
    <property type="match status" value="1"/>
</dbReference>
<reference evidence="10" key="1">
    <citation type="submission" date="2020-01" db="EMBL/GenBank/DDBJ databases">
        <title>Development of genomics and gene disruption for Polysphondylium violaceum indicates a role for the polyketide synthase stlB in stalk morphogenesis.</title>
        <authorList>
            <person name="Narita B."/>
            <person name="Kawabe Y."/>
            <person name="Kin K."/>
            <person name="Saito T."/>
            <person name="Gibbs R."/>
            <person name="Kuspa A."/>
            <person name="Muzny D."/>
            <person name="Queller D."/>
            <person name="Richards S."/>
            <person name="Strassman J."/>
            <person name="Sucgang R."/>
            <person name="Worley K."/>
            <person name="Schaap P."/>
        </authorList>
    </citation>
    <scope>NUCLEOTIDE SEQUENCE</scope>
    <source>
        <strain evidence="10">QSvi11</strain>
    </source>
</reference>
<dbReference type="GO" id="GO:0045259">
    <property type="term" value="C:proton-transporting ATP synthase complex"/>
    <property type="evidence" value="ECO:0007669"/>
    <property type="project" value="UniProtKB-KW"/>
</dbReference>
<evidence type="ECO:0000256" key="3">
    <source>
        <dbReference type="ARBA" id="ARBA00022448"/>
    </source>
</evidence>
<comment type="subunit">
    <text evidence="9">F-type ATPases have 2 components, CF(1) - the catalytic core - and CF(0) - the membrane proton channel. CF(1) and CF(0) have multiple subunits.</text>
</comment>
<evidence type="ECO:0000256" key="2">
    <source>
        <dbReference type="ARBA" id="ARBA00007681"/>
    </source>
</evidence>
<keyword evidence="3 9" id="KW-0813">Transport</keyword>
<evidence type="ECO:0000256" key="1">
    <source>
        <dbReference type="ARBA" id="ARBA00004170"/>
    </source>
</evidence>
<dbReference type="NCBIfam" id="TIGR01146">
    <property type="entry name" value="ATPsyn_F1gamma"/>
    <property type="match status" value="1"/>
</dbReference>
<dbReference type="EMBL" id="AJWJ01000114">
    <property type="protein sequence ID" value="KAF2075118.1"/>
    <property type="molecule type" value="Genomic_DNA"/>
</dbReference>
<dbReference type="PRINTS" id="PR00126">
    <property type="entry name" value="ATPASEGAMMA"/>
</dbReference>
<dbReference type="PANTHER" id="PTHR11693">
    <property type="entry name" value="ATP SYNTHASE GAMMA CHAIN"/>
    <property type="match status" value="1"/>
</dbReference>
<gene>
    <name evidence="10" type="ORF">CYY_003595</name>
</gene>
<comment type="similarity">
    <text evidence="2 9">Belongs to the ATPase gamma chain family.</text>
</comment>
<comment type="subcellular location">
    <subcellularLocation>
        <location evidence="1">Membrane</location>
        <topology evidence="1">Peripheral membrane protein</topology>
    </subcellularLocation>
</comment>